<dbReference type="AlphaFoldDB" id="A0A8K0WK40"/>
<protein>
    <recommendedName>
        <fullName evidence="10">Short-chain dehydrogenase/reductase 3</fullName>
    </recommendedName>
    <alternativeName>
        <fullName evidence="11">Retinal short-chain dehydrogenase/reductase 1</fullName>
    </alternativeName>
</protein>
<dbReference type="PANTHER" id="PTHR24322:SF736">
    <property type="entry name" value="RETINOL DEHYDROGENASE 10"/>
    <property type="match status" value="1"/>
</dbReference>
<gene>
    <name evidence="13" type="ORF">B0I35DRAFT_516726</name>
</gene>
<keyword evidence="5" id="KW-1133">Transmembrane helix</keyword>
<keyword evidence="8" id="KW-0472">Membrane</keyword>
<organism evidence="13 14">
    <name type="scientific">Stachybotrys elegans</name>
    <dbReference type="NCBI Taxonomy" id="80388"/>
    <lineage>
        <taxon>Eukaryota</taxon>
        <taxon>Fungi</taxon>
        <taxon>Dikarya</taxon>
        <taxon>Ascomycota</taxon>
        <taxon>Pezizomycotina</taxon>
        <taxon>Sordariomycetes</taxon>
        <taxon>Hypocreomycetidae</taxon>
        <taxon>Hypocreales</taxon>
        <taxon>Stachybotryaceae</taxon>
        <taxon>Stachybotrys</taxon>
    </lineage>
</organism>
<dbReference type="PRINTS" id="PR00081">
    <property type="entry name" value="GDHRDH"/>
</dbReference>
<sequence>MPLIQGVLSPLLQSSILLAGVVAAGSMRIGTLTGMTGSSVASTRLPVIMAVLRLALAGEALRRINRALNAIASNSWRLKASPGWHWPDEIAVVTGGCGGIGLGVALKLAEHGVRVAVLDIKDAPESLQESSRIRYYKCDISDPSAVADVANLIREELGHPSILINNAGICGFRTIMDITESYIHRIFGVNAIAHFLTTKQFLPHMIQSDKGHIITVASLASYITLARAADYSATKAAALAFHEALRSELKHFYKAPNVMTTSVHTNWVDTPILDGLEDFFKKEGIRPLSSDYVAEKIVNHILSNTGGRLILPEKDAMAATLPGWPMWMQELTRDFYGRRATRVM</sequence>
<dbReference type="Gene3D" id="3.40.50.720">
    <property type="entry name" value="NAD(P)-binding Rossmann-like Domain"/>
    <property type="match status" value="1"/>
</dbReference>
<evidence type="ECO:0000256" key="10">
    <source>
        <dbReference type="ARBA" id="ARBA00068717"/>
    </source>
</evidence>
<proteinExistence type="inferred from homology"/>
<dbReference type="SUPFAM" id="SSF51735">
    <property type="entry name" value="NAD(P)-binding Rossmann-fold domains"/>
    <property type="match status" value="1"/>
</dbReference>
<keyword evidence="4" id="KW-0521">NADP</keyword>
<comment type="subcellular location">
    <subcellularLocation>
        <location evidence="1">Membrane</location>
        <topology evidence="1">Multi-pass membrane protein</topology>
    </subcellularLocation>
</comment>
<keyword evidence="3" id="KW-0812">Transmembrane</keyword>
<dbReference type="InterPro" id="IPR020904">
    <property type="entry name" value="Sc_DH/Rdtase_CS"/>
</dbReference>
<comment type="function">
    <text evidence="9">Catalyzes the reduction of all-trans-retinal to all-trans-retinol in the presence of NADPH.</text>
</comment>
<evidence type="ECO:0000256" key="9">
    <source>
        <dbReference type="ARBA" id="ARBA00059620"/>
    </source>
</evidence>
<evidence type="ECO:0000256" key="12">
    <source>
        <dbReference type="RuleBase" id="RU000363"/>
    </source>
</evidence>
<evidence type="ECO:0000256" key="7">
    <source>
        <dbReference type="ARBA" id="ARBA00023098"/>
    </source>
</evidence>
<evidence type="ECO:0000313" key="14">
    <source>
        <dbReference type="Proteomes" id="UP000813444"/>
    </source>
</evidence>
<evidence type="ECO:0000256" key="5">
    <source>
        <dbReference type="ARBA" id="ARBA00022989"/>
    </source>
</evidence>
<reference evidence="13" key="1">
    <citation type="journal article" date="2021" name="Nat. Commun.">
        <title>Genetic determinants of endophytism in the Arabidopsis root mycobiome.</title>
        <authorList>
            <person name="Mesny F."/>
            <person name="Miyauchi S."/>
            <person name="Thiergart T."/>
            <person name="Pickel B."/>
            <person name="Atanasova L."/>
            <person name="Karlsson M."/>
            <person name="Huettel B."/>
            <person name="Barry K.W."/>
            <person name="Haridas S."/>
            <person name="Chen C."/>
            <person name="Bauer D."/>
            <person name="Andreopoulos W."/>
            <person name="Pangilinan J."/>
            <person name="LaButti K."/>
            <person name="Riley R."/>
            <person name="Lipzen A."/>
            <person name="Clum A."/>
            <person name="Drula E."/>
            <person name="Henrissat B."/>
            <person name="Kohler A."/>
            <person name="Grigoriev I.V."/>
            <person name="Martin F.M."/>
            <person name="Hacquard S."/>
        </authorList>
    </citation>
    <scope>NUCLEOTIDE SEQUENCE</scope>
    <source>
        <strain evidence="13">MPI-CAGE-CH-0235</strain>
    </source>
</reference>
<evidence type="ECO:0000256" key="3">
    <source>
        <dbReference type="ARBA" id="ARBA00022692"/>
    </source>
</evidence>
<evidence type="ECO:0000256" key="6">
    <source>
        <dbReference type="ARBA" id="ARBA00023002"/>
    </source>
</evidence>
<dbReference type="OrthoDB" id="10253736at2759"/>
<comment type="similarity">
    <text evidence="2 12">Belongs to the short-chain dehydrogenases/reductases (SDR) family.</text>
</comment>
<comment type="caution">
    <text evidence="13">The sequence shown here is derived from an EMBL/GenBank/DDBJ whole genome shotgun (WGS) entry which is preliminary data.</text>
</comment>
<dbReference type="Proteomes" id="UP000813444">
    <property type="component" value="Unassembled WGS sequence"/>
</dbReference>
<dbReference type="PRINTS" id="PR00080">
    <property type="entry name" value="SDRFAMILY"/>
</dbReference>
<dbReference type="InterPro" id="IPR002347">
    <property type="entry name" value="SDR_fam"/>
</dbReference>
<dbReference type="EMBL" id="JAGPNK010000021">
    <property type="protein sequence ID" value="KAH7304786.1"/>
    <property type="molecule type" value="Genomic_DNA"/>
</dbReference>
<dbReference type="InterPro" id="IPR036291">
    <property type="entry name" value="NAD(P)-bd_dom_sf"/>
</dbReference>
<dbReference type="FunFam" id="3.40.50.720:FF:000131">
    <property type="entry name" value="Short-chain dehydrogenase/reductase 3"/>
    <property type="match status" value="1"/>
</dbReference>
<evidence type="ECO:0000256" key="8">
    <source>
        <dbReference type="ARBA" id="ARBA00023136"/>
    </source>
</evidence>
<evidence type="ECO:0000256" key="4">
    <source>
        <dbReference type="ARBA" id="ARBA00022857"/>
    </source>
</evidence>
<keyword evidence="7" id="KW-0443">Lipid metabolism</keyword>
<evidence type="ECO:0000256" key="2">
    <source>
        <dbReference type="ARBA" id="ARBA00006484"/>
    </source>
</evidence>
<evidence type="ECO:0000256" key="11">
    <source>
        <dbReference type="ARBA" id="ARBA00082544"/>
    </source>
</evidence>
<dbReference type="GO" id="GO:0016020">
    <property type="term" value="C:membrane"/>
    <property type="evidence" value="ECO:0007669"/>
    <property type="project" value="UniProtKB-SubCell"/>
</dbReference>
<name>A0A8K0WK40_9HYPO</name>
<dbReference type="Pfam" id="PF00106">
    <property type="entry name" value="adh_short"/>
    <property type="match status" value="1"/>
</dbReference>
<keyword evidence="14" id="KW-1185">Reference proteome</keyword>
<dbReference type="GO" id="GO:0052650">
    <property type="term" value="F:all-trans-retinol dehydrogenase (NADP+) activity"/>
    <property type="evidence" value="ECO:0007669"/>
    <property type="project" value="UniProtKB-ARBA"/>
</dbReference>
<evidence type="ECO:0000313" key="13">
    <source>
        <dbReference type="EMBL" id="KAH7304786.1"/>
    </source>
</evidence>
<dbReference type="PANTHER" id="PTHR24322">
    <property type="entry name" value="PKSB"/>
    <property type="match status" value="1"/>
</dbReference>
<accession>A0A8K0WK40</accession>
<evidence type="ECO:0000256" key="1">
    <source>
        <dbReference type="ARBA" id="ARBA00004141"/>
    </source>
</evidence>
<dbReference type="PROSITE" id="PS00061">
    <property type="entry name" value="ADH_SHORT"/>
    <property type="match status" value="1"/>
</dbReference>
<keyword evidence="6" id="KW-0560">Oxidoreductase</keyword>